<dbReference type="AlphaFoldDB" id="A0A5J4UEB1"/>
<reference evidence="1 2" key="1">
    <citation type="submission" date="2019-03" db="EMBL/GenBank/DDBJ databases">
        <title>Single cell metagenomics reveals metabolic interactions within the superorganism composed of flagellate Streblomastix strix and complex community of Bacteroidetes bacteria on its surface.</title>
        <authorList>
            <person name="Treitli S.C."/>
            <person name="Kolisko M."/>
            <person name="Husnik F."/>
            <person name="Keeling P."/>
            <person name="Hampl V."/>
        </authorList>
    </citation>
    <scope>NUCLEOTIDE SEQUENCE [LARGE SCALE GENOMIC DNA]</scope>
    <source>
        <strain evidence="1">ST1C</strain>
    </source>
</reference>
<gene>
    <name evidence="1" type="ORF">EZS28_035525</name>
</gene>
<accession>A0A5J4UEB1</accession>
<proteinExistence type="predicted"/>
<evidence type="ECO:0000313" key="2">
    <source>
        <dbReference type="Proteomes" id="UP000324800"/>
    </source>
</evidence>
<name>A0A5J4UEB1_9EUKA</name>
<dbReference type="EMBL" id="SNRW01016844">
    <property type="protein sequence ID" value="KAA6368948.1"/>
    <property type="molecule type" value="Genomic_DNA"/>
</dbReference>
<dbReference type="Proteomes" id="UP000324800">
    <property type="component" value="Unassembled WGS sequence"/>
</dbReference>
<organism evidence="1 2">
    <name type="scientific">Streblomastix strix</name>
    <dbReference type="NCBI Taxonomy" id="222440"/>
    <lineage>
        <taxon>Eukaryota</taxon>
        <taxon>Metamonada</taxon>
        <taxon>Preaxostyla</taxon>
        <taxon>Oxymonadida</taxon>
        <taxon>Streblomastigidae</taxon>
        <taxon>Streblomastix</taxon>
    </lineage>
</organism>
<sequence>MLPTVSMIQPTPGCNILIGPLKVPITLSKSEVLRQASIHAQSFQLSRQEFQDQPLTQLTCDGQRYIRARLGAKGSTTCSMAQSCQVSWQITIPKERLILQINQSALPSIDNTTEALSRVKINFNVLNDPQADWVRIMEVGAGGNQQPINLDECTELWIGYSTACGSFQQIAICKDNIKLWKTSIYARDQAVKAANSLLYYVQ</sequence>
<evidence type="ECO:0000313" key="1">
    <source>
        <dbReference type="EMBL" id="KAA6368948.1"/>
    </source>
</evidence>
<protein>
    <submittedName>
        <fullName evidence="1">Uncharacterized protein</fullName>
    </submittedName>
</protein>
<comment type="caution">
    <text evidence="1">The sequence shown here is derived from an EMBL/GenBank/DDBJ whole genome shotgun (WGS) entry which is preliminary data.</text>
</comment>